<protein>
    <recommendedName>
        <fullName evidence="4">Retrotransposon gag domain-containing protein</fullName>
    </recommendedName>
</protein>
<dbReference type="AlphaFoldDB" id="A0AA35ZYE1"/>
<feature type="compositionally biased region" description="Polar residues" evidence="1">
    <location>
        <begin position="19"/>
        <end position="31"/>
    </location>
</feature>
<keyword evidence="3" id="KW-1185">Reference proteome</keyword>
<organism evidence="2 3">
    <name type="scientific">Lactuca saligna</name>
    <name type="common">Willowleaf lettuce</name>
    <dbReference type="NCBI Taxonomy" id="75948"/>
    <lineage>
        <taxon>Eukaryota</taxon>
        <taxon>Viridiplantae</taxon>
        <taxon>Streptophyta</taxon>
        <taxon>Embryophyta</taxon>
        <taxon>Tracheophyta</taxon>
        <taxon>Spermatophyta</taxon>
        <taxon>Magnoliopsida</taxon>
        <taxon>eudicotyledons</taxon>
        <taxon>Gunneridae</taxon>
        <taxon>Pentapetalae</taxon>
        <taxon>asterids</taxon>
        <taxon>campanulids</taxon>
        <taxon>Asterales</taxon>
        <taxon>Asteraceae</taxon>
        <taxon>Cichorioideae</taxon>
        <taxon>Cichorieae</taxon>
        <taxon>Lactucinae</taxon>
        <taxon>Lactuca</taxon>
    </lineage>
</organism>
<accession>A0AA35ZYE1</accession>
<dbReference type="Proteomes" id="UP001177003">
    <property type="component" value="Chromosome 9"/>
</dbReference>
<sequence length="194" mass="22628">MLLVDWVPVQRRAEEKPANQGTIASRNNGNEPQDMDQDQGHHGSSVDFFSLNTLANEINRCIGPMVNKLEDLGTRIKHIEVELNKYAPIQDNVVEIPTEEKPSHYNPNIGLPTFPEKFNLDVFCKWVKELELYFEYHCVARPEQVELVVSTLPQEGEAFKWWQDIQKLNEKVYKNDPIRWPTMKVLFMDKFLSQ</sequence>
<evidence type="ECO:0000313" key="2">
    <source>
        <dbReference type="EMBL" id="CAI9301170.1"/>
    </source>
</evidence>
<name>A0AA35ZYE1_LACSI</name>
<dbReference type="EMBL" id="OX465085">
    <property type="protein sequence ID" value="CAI9301170.1"/>
    <property type="molecule type" value="Genomic_DNA"/>
</dbReference>
<feature type="region of interest" description="Disordered" evidence="1">
    <location>
        <begin position="13"/>
        <end position="42"/>
    </location>
</feature>
<gene>
    <name evidence="2" type="ORF">LSALG_LOCUS39742</name>
</gene>
<evidence type="ECO:0000313" key="3">
    <source>
        <dbReference type="Proteomes" id="UP001177003"/>
    </source>
</evidence>
<reference evidence="2" key="1">
    <citation type="submission" date="2023-04" db="EMBL/GenBank/DDBJ databases">
        <authorList>
            <person name="Vijverberg K."/>
            <person name="Xiong W."/>
            <person name="Schranz E."/>
        </authorList>
    </citation>
    <scope>NUCLEOTIDE SEQUENCE</scope>
</reference>
<evidence type="ECO:0008006" key="4">
    <source>
        <dbReference type="Google" id="ProtNLM"/>
    </source>
</evidence>
<evidence type="ECO:0000256" key="1">
    <source>
        <dbReference type="SAM" id="MobiDB-lite"/>
    </source>
</evidence>
<proteinExistence type="predicted"/>